<reference evidence="2 3" key="1">
    <citation type="submission" date="2016-03" db="EMBL/GenBank/DDBJ databases">
        <title>Whole genome sequencing of Grifola frondosa 9006-11.</title>
        <authorList>
            <person name="Min B."/>
            <person name="Park H."/>
            <person name="Kim J.-G."/>
            <person name="Cho H."/>
            <person name="Oh Y.-L."/>
            <person name="Kong W.-S."/>
            <person name="Choi I.-G."/>
        </authorList>
    </citation>
    <scope>NUCLEOTIDE SEQUENCE [LARGE SCALE GENOMIC DNA]</scope>
    <source>
        <strain evidence="2 3">9006-11</strain>
    </source>
</reference>
<dbReference type="Proteomes" id="UP000092993">
    <property type="component" value="Unassembled WGS sequence"/>
</dbReference>
<organism evidence="2 3">
    <name type="scientific">Grifola frondosa</name>
    <name type="common">Maitake</name>
    <name type="synonym">Polyporus frondosus</name>
    <dbReference type="NCBI Taxonomy" id="5627"/>
    <lineage>
        <taxon>Eukaryota</taxon>
        <taxon>Fungi</taxon>
        <taxon>Dikarya</taxon>
        <taxon>Basidiomycota</taxon>
        <taxon>Agaricomycotina</taxon>
        <taxon>Agaricomycetes</taxon>
        <taxon>Polyporales</taxon>
        <taxon>Grifolaceae</taxon>
        <taxon>Grifola</taxon>
    </lineage>
</organism>
<feature type="transmembrane region" description="Helical" evidence="1">
    <location>
        <begin position="44"/>
        <end position="66"/>
    </location>
</feature>
<proteinExistence type="predicted"/>
<dbReference type="EMBL" id="LUGG01000022">
    <property type="protein sequence ID" value="OBZ68126.1"/>
    <property type="molecule type" value="Genomic_DNA"/>
</dbReference>
<keyword evidence="1" id="KW-0472">Membrane</keyword>
<keyword evidence="1" id="KW-1133">Transmembrane helix</keyword>
<gene>
    <name evidence="2" type="ORF">A0H81_11739</name>
</gene>
<evidence type="ECO:0000256" key="1">
    <source>
        <dbReference type="SAM" id="Phobius"/>
    </source>
</evidence>
<accession>A0A1C7LV86</accession>
<keyword evidence="3" id="KW-1185">Reference proteome</keyword>
<dbReference type="OrthoDB" id="2362516at2759"/>
<dbReference type="OMA" id="NADPCAQ"/>
<sequence length="431" mass="44741">MQWRCHGSPEPGRSHLSFTNFFCARSPPLPFFLRRLTPYSRREMHFTSIAILPFTLAVLAAAGPIVDKRASFTKQNGLDAQQLNTKFESLSLSSSCTPGENACVSGAFAQCANGKFVSFPCSGGLTCVALPLVNSPGTSAFSITCDTEQDAANRIAQTGASGGLTGRSIESRSSFLLQNGQDAQKLNAKFETLSATSSCTSGDQACINGQFAQCANGNFVLTPCSAGLKCVALPLVLKPGTSIACDTPADASARISSTGAQGGLNGRSFLETRAANAPAACASKKRSDITERSNAPVVKRIAQTDLPALAGINGINALLANADPCAQQVNADAMIDFAKSNGITNKSALIANAIAYAKHPRNALNINGVVPSTPFCQNAPKNAELNGIAHAQLAGVNPGLFGSPALGIFAFGDPRSCPFGKKPDVNTCECN</sequence>
<evidence type="ECO:0008006" key="4">
    <source>
        <dbReference type="Google" id="ProtNLM"/>
    </source>
</evidence>
<evidence type="ECO:0000313" key="3">
    <source>
        <dbReference type="Proteomes" id="UP000092993"/>
    </source>
</evidence>
<keyword evidence="1" id="KW-0812">Transmembrane</keyword>
<dbReference type="AlphaFoldDB" id="A0A1C7LV86"/>
<evidence type="ECO:0000313" key="2">
    <source>
        <dbReference type="EMBL" id="OBZ68126.1"/>
    </source>
</evidence>
<protein>
    <recommendedName>
        <fullName evidence="4">Carbohydrate-binding module family 19 domain-containing protein</fullName>
    </recommendedName>
</protein>
<name>A0A1C7LV86_GRIFR</name>
<comment type="caution">
    <text evidence="2">The sequence shown here is derived from an EMBL/GenBank/DDBJ whole genome shotgun (WGS) entry which is preliminary data.</text>
</comment>